<evidence type="ECO:0000256" key="9">
    <source>
        <dbReference type="ARBA" id="ARBA00023317"/>
    </source>
</evidence>
<evidence type="ECO:0000256" key="2">
    <source>
        <dbReference type="ARBA" id="ARBA00022793"/>
    </source>
</evidence>
<comment type="cofactor">
    <cofactor evidence="1">
        <name>pyruvate</name>
        <dbReference type="ChEBI" id="CHEBI:15361"/>
    </cofactor>
</comment>
<keyword evidence="2" id="KW-0210">Decarboxylase</keyword>
<evidence type="ECO:0000256" key="5">
    <source>
        <dbReference type="ARBA" id="ARBA00023115"/>
    </source>
</evidence>
<dbReference type="AlphaFoldDB" id="A0A1G2QYF8"/>
<proteinExistence type="predicted"/>
<keyword evidence="9" id="KW-0670">Pyruvate</keyword>
<gene>
    <name evidence="10" type="ORF">A2672_03155</name>
</gene>
<evidence type="ECO:0000256" key="6">
    <source>
        <dbReference type="ARBA" id="ARBA00023145"/>
    </source>
</evidence>
<dbReference type="SUPFAM" id="SSF56276">
    <property type="entry name" value="S-adenosylmethionine decarboxylase"/>
    <property type="match status" value="1"/>
</dbReference>
<dbReference type="Proteomes" id="UP000178065">
    <property type="component" value="Unassembled WGS sequence"/>
</dbReference>
<evidence type="ECO:0000256" key="3">
    <source>
        <dbReference type="ARBA" id="ARBA00022813"/>
    </source>
</evidence>
<evidence type="ECO:0000313" key="10">
    <source>
        <dbReference type="EMBL" id="OHA65159.1"/>
    </source>
</evidence>
<reference evidence="10 11" key="1">
    <citation type="journal article" date="2016" name="Nat. Commun.">
        <title>Thousands of microbial genomes shed light on interconnected biogeochemical processes in an aquifer system.</title>
        <authorList>
            <person name="Anantharaman K."/>
            <person name="Brown C.T."/>
            <person name="Hug L.A."/>
            <person name="Sharon I."/>
            <person name="Castelle C.J."/>
            <person name="Probst A.J."/>
            <person name="Thomas B.C."/>
            <person name="Singh A."/>
            <person name="Wilkins M.J."/>
            <person name="Karaoz U."/>
            <person name="Brodie E.L."/>
            <person name="Williams K.H."/>
            <person name="Hubbard S.S."/>
            <person name="Banfield J.F."/>
        </authorList>
    </citation>
    <scope>NUCLEOTIDE SEQUENCE [LARGE SCALE GENOMIC DNA]</scope>
</reference>
<accession>A0A1G2QYF8</accession>
<keyword evidence="7" id="KW-0456">Lyase</keyword>
<organism evidence="10 11">
    <name type="scientific">Candidatus Wildermuthbacteria bacterium RIFCSPHIGHO2_01_FULL_49_22b</name>
    <dbReference type="NCBI Taxonomy" id="1802448"/>
    <lineage>
        <taxon>Bacteria</taxon>
        <taxon>Candidatus Wildermuthiibacteriota</taxon>
    </lineage>
</organism>
<dbReference type="EMBL" id="MHTT01000017">
    <property type="protein sequence ID" value="OHA65159.1"/>
    <property type="molecule type" value="Genomic_DNA"/>
</dbReference>
<keyword evidence="4" id="KW-0745">Spermidine biosynthesis</keyword>
<evidence type="ECO:0000256" key="4">
    <source>
        <dbReference type="ARBA" id="ARBA00023066"/>
    </source>
</evidence>
<dbReference type="Gene3D" id="3.60.90.10">
    <property type="entry name" value="S-adenosylmethionine decarboxylase"/>
    <property type="match status" value="1"/>
</dbReference>
<comment type="caution">
    <text evidence="10">The sequence shown here is derived from an EMBL/GenBank/DDBJ whole genome shotgun (WGS) entry which is preliminary data.</text>
</comment>
<dbReference type="GO" id="GO:0004014">
    <property type="term" value="F:adenosylmethionine decarboxylase activity"/>
    <property type="evidence" value="ECO:0007669"/>
    <property type="project" value="InterPro"/>
</dbReference>
<evidence type="ECO:0000256" key="1">
    <source>
        <dbReference type="ARBA" id="ARBA00001928"/>
    </source>
</evidence>
<evidence type="ECO:0000313" key="11">
    <source>
        <dbReference type="Proteomes" id="UP000178065"/>
    </source>
</evidence>
<keyword evidence="8" id="KW-0704">Schiff base</keyword>
<name>A0A1G2QYF8_9BACT</name>
<dbReference type="InterPro" id="IPR016067">
    <property type="entry name" value="S-AdoMet_deCO2ase_core"/>
</dbReference>
<evidence type="ECO:0000256" key="7">
    <source>
        <dbReference type="ARBA" id="ARBA00023239"/>
    </source>
</evidence>
<evidence type="ECO:0000256" key="8">
    <source>
        <dbReference type="ARBA" id="ARBA00023270"/>
    </source>
</evidence>
<keyword evidence="3" id="KW-0068">Autocatalytic cleavage</keyword>
<protein>
    <recommendedName>
        <fullName evidence="12">S-adenosylmethionine decarboxylase</fullName>
    </recommendedName>
</protein>
<dbReference type="STRING" id="1802448.A2672_03155"/>
<sequence>MKRKIGTKKLYGKELLLTLIDCNPETLRSKQKIVAFTKQMCGVIGMKPYGKPFVARFGLGKDFTAGYSLAQLIETSSITGHFSELWNRVYLDVFSCKEYDEKKAAAFAKKYFGTKRVIQKLVYR</sequence>
<evidence type="ECO:0008006" key="12">
    <source>
        <dbReference type="Google" id="ProtNLM"/>
    </source>
</evidence>
<dbReference type="InterPro" id="IPR003826">
    <property type="entry name" value="AdoMetDC_fam_prok"/>
</dbReference>
<keyword evidence="5" id="KW-0620">Polyamine biosynthesis</keyword>
<keyword evidence="6" id="KW-0865">Zymogen</keyword>
<dbReference type="GO" id="GO:0008295">
    <property type="term" value="P:spermidine biosynthetic process"/>
    <property type="evidence" value="ECO:0007669"/>
    <property type="project" value="UniProtKB-KW"/>
</dbReference>
<dbReference type="Pfam" id="PF02675">
    <property type="entry name" value="AdoMet_dc"/>
    <property type="match status" value="1"/>
</dbReference>